<comment type="similarity">
    <text evidence="6">Belongs to the cytochrome b5 family. MAPR subfamily.</text>
</comment>
<dbReference type="Gene3D" id="3.10.120.10">
    <property type="entry name" value="Cytochrome b5-like heme/steroid binding domain"/>
    <property type="match status" value="1"/>
</dbReference>
<protein>
    <submittedName>
        <fullName evidence="9">Dap1 protein</fullName>
    </submittedName>
</protein>
<evidence type="ECO:0000256" key="3">
    <source>
        <dbReference type="ARBA" id="ARBA00022723"/>
    </source>
</evidence>
<keyword evidence="2" id="KW-0349">Heme</keyword>
<keyword evidence="4" id="KW-0256">Endoplasmic reticulum</keyword>
<dbReference type="InterPro" id="IPR050577">
    <property type="entry name" value="MAPR/NEUFC/NENF-like"/>
</dbReference>
<evidence type="ECO:0000256" key="2">
    <source>
        <dbReference type="ARBA" id="ARBA00022617"/>
    </source>
</evidence>
<dbReference type="GO" id="GO:0020037">
    <property type="term" value="F:heme binding"/>
    <property type="evidence" value="ECO:0007669"/>
    <property type="project" value="UniProtKB-ARBA"/>
</dbReference>
<organism evidence="9 10">
    <name type="scientific">Saccharomycopsis crataegensis</name>
    <dbReference type="NCBI Taxonomy" id="43959"/>
    <lineage>
        <taxon>Eukaryota</taxon>
        <taxon>Fungi</taxon>
        <taxon>Dikarya</taxon>
        <taxon>Ascomycota</taxon>
        <taxon>Saccharomycotina</taxon>
        <taxon>Saccharomycetes</taxon>
        <taxon>Saccharomycopsidaceae</taxon>
        <taxon>Saccharomycopsis</taxon>
    </lineage>
</organism>
<evidence type="ECO:0000313" key="10">
    <source>
        <dbReference type="Proteomes" id="UP001360560"/>
    </source>
</evidence>
<evidence type="ECO:0000256" key="7">
    <source>
        <dbReference type="SAM" id="Phobius"/>
    </source>
</evidence>
<dbReference type="SUPFAM" id="SSF55856">
    <property type="entry name" value="Cytochrome b5-like heme/steroid binding domain"/>
    <property type="match status" value="1"/>
</dbReference>
<dbReference type="Proteomes" id="UP001360560">
    <property type="component" value="Unassembled WGS sequence"/>
</dbReference>
<evidence type="ECO:0000313" key="9">
    <source>
        <dbReference type="EMBL" id="GMM37113.1"/>
    </source>
</evidence>
<keyword evidence="3" id="KW-0479">Metal-binding</keyword>
<keyword evidence="7" id="KW-0472">Membrane</keyword>
<dbReference type="AlphaFoldDB" id="A0AAV5QQC4"/>
<evidence type="ECO:0000256" key="1">
    <source>
        <dbReference type="ARBA" id="ARBA00004240"/>
    </source>
</evidence>
<dbReference type="GeneID" id="90075088"/>
<feature type="domain" description="Cytochrome b5 heme-binding" evidence="8">
    <location>
        <begin position="52"/>
        <end position="153"/>
    </location>
</feature>
<dbReference type="EMBL" id="BTFZ01000011">
    <property type="protein sequence ID" value="GMM37113.1"/>
    <property type="molecule type" value="Genomic_DNA"/>
</dbReference>
<dbReference type="GO" id="GO:0046872">
    <property type="term" value="F:metal ion binding"/>
    <property type="evidence" value="ECO:0007669"/>
    <property type="project" value="UniProtKB-KW"/>
</dbReference>
<dbReference type="RefSeq" id="XP_064854109.1">
    <property type="nucleotide sequence ID" value="XM_064998037.1"/>
</dbReference>
<evidence type="ECO:0000256" key="4">
    <source>
        <dbReference type="ARBA" id="ARBA00022824"/>
    </source>
</evidence>
<dbReference type="SMART" id="SM01117">
    <property type="entry name" value="Cyt-b5"/>
    <property type="match status" value="1"/>
</dbReference>
<evidence type="ECO:0000256" key="6">
    <source>
        <dbReference type="ARBA" id="ARBA00038357"/>
    </source>
</evidence>
<name>A0AAV5QQC4_9ASCO</name>
<sequence>MNNIVLALLVIVTGYIVKITLFPSYKQNPNLKSKGKKKPEVEKKKPIVEGSFTPRQLSQYNGHDEKEIFIAVKGTVYNASSARGFYGPSGPYSNFAGHDASRGLAKNSFEFDVIRTFEQPIDDLNDLTETEKVALDDWEALFKRKYPVVGKLVAEET</sequence>
<comment type="subcellular location">
    <subcellularLocation>
        <location evidence="1">Endoplasmic reticulum</location>
    </subcellularLocation>
</comment>
<keyword evidence="7" id="KW-0812">Transmembrane</keyword>
<dbReference type="PANTHER" id="PTHR10281:SF72">
    <property type="entry name" value="NEUDESIN"/>
    <property type="match status" value="1"/>
</dbReference>
<feature type="transmembrane region" description="Helical" evidence="7">
    <location>
        <begin position="6"/>
        <end position="25"/>
    </location>
</feature>
<proteinExistence type="inferred from homology"/>
<dbReference type="PANTHER" id="PTHR10281">
    <property type="entry name" value="MEMBRANE-ASSOCIATED PROGESTERONE RECEPTOR COMPONENT-RELATED"/>
    <property type="match status" value="1"/>
</dbReference>
<comment type="caution">
    <text evidence="9">The sequence shown here is derived from an EMBL/GenBank/DDBJ whole genome shotgun (WGS) entry which is preliminary data.</text>
</comment>
<keyword evidence="10" id="KW-1185">Reference proteome</keyword>
<dbReference type="FunFam" id="3.10.120.10:FF:000003">
    <property type="entry name" value="membrane-associated progesterone receptor component 1"/>
    <property type="match status" value="1"/>
</dbReference>
<dbReference type="GO" id="GO:0005783">
    <property type="term" value="C:endoplasmic reticulum"/>
    <property type="evidence" value="ECO:0007669"/>
    <property type="project" value="UniProtKB-SubCell"/>
</dbReference>
<dbReference type="Pfam" id="PF00173">
    <property type="entry name" value="Cyt-b5"/>
    <property type="match status" value="1"/>
</dbReference>
<evidence type="ECO:0000256" key="5">
    <source>
        <dbReference type="ARBA" id="ARBA00023004"/>
    </source>
</evidence>
<accession>A0AAV5QQC4</accession>
<gene>
    <name evidence="9" type="ORF">DASC09_044380</name>
</gene>
<dbReference type="GO" id="GO:0016020">
    <property type="term" value="C:membrane"/>
    <property type="evidence" value="ECO:0007669"/>
    <property type="project" value="TreeGrafter"/>
</dbReference>
<dbReference type="InterPro" id="IPR036400">
    <property type="entry name" value="Cyt_B5-like_heme/steroid_sf"/>
</dbReference>
<keyword evidence="5" id="KW-0408">Iron</keyword>
<dbReference type="InterPro" id="IPR001199">
    <property type="entry name" value="Cyt_B5-like_heme/steroid-bd"/>
</dbReference>
<keyword evidence="7" id="KW-1133">Transmembrane helix</keyword>
<evidence type="ECO:0000259" key="8">
    <source>
        <dbReference type="SMART" id="SM01117"/>
    </source>
</evidence>
<reference evidence="9 10" key="1">
    <citation type="journal article" date="2023" name="Elife">
        <title>Identification of key yeast species and microbe-microbe interactions impacting larval growth of Drosophila in the wild.</title>
        <authorList>
            <person name="Mure A."/>
            <person name="Sugiura Y."/>
            <person name="Maeda R."/>
            <person name="Honda K."/>
            <person name="Sakurai N."/>
            <person name="Takahashi Y."/>
            <person name="Watada M."/>
            <person name="Katoh T."/>
            <person name="Gotoh A."/>
            <person name="Gotoh Y."/>
            <person name="Taniguchi I."/>
            <person name="Nakamura K."/>
            <person name="Hayashi T."/>
            <person name="Katayama T."/>
            <person name="Uemura T."/>
            <person name="Hattori Y."/>
        </authorList>
    </citation>
    <scope>NUCLEOTIDE SEQUENCE [LARGE SCALE GENOMIC DNA]</scope>
    <source>
        <strain evidence="9 10">SC-9</strain>
    </source>
</reference>